<accession>A0ABU1YQT0</accession>
<dbReference type="Proteomes" id="UP001180453">
    <property type="component" value="Unassembled WGS sequence"/>
</dbReference>
<evidence type="ECO:0000313" key="1">
    <source>
        <dbReference type="EMBL" id="MDR7271218.1"/>
    </source>
</evidence>
<organism evidence="1 2">
    <name type="scientific">Roseateles saccharophilus</name>
    <name type="common">Pseudomonas saccharophila</name>
    <dbReference type="NCBI Taxonomy" id="304"/>
    <lineage>
        <taxon>Bacteria</taxon>
        <taxon>Pseudomonadati</taxon>
        <taxon>Pseudomonadota</taxon>
        <taxon>Betaproteobacteria</taxon>
        <taxon>Burkholderiales</taxon>
        <taxon>Sphaerotilaceae</taxon>
        <taxon>Roseateles</taxon>
    </lineage>
</organism>
<sequence length="62" mass="6922">MQTPAINPPPDDVRWASADILRITVAQMRAWEAEAARQCVAAAKTDEEAWEGTEIDVRRTVL</sequence>
<protein>
    <submittedName>
        <fullName evidence="1">Uncharacterized protein</fullName>
    </submittedName>
</protein>
<proteinExistence type="predicted"/>
<comment type="caution">
    <text evidence="1">The sequence shown here is derived from an EMBL/GenBank/DDBJ whole genome shotgun (WGS) entry which is preliminary data.</text>
</comment>
<reference evidence="1 2" key="1">
    <citation type="submission" date="2023-07" db="EMBL/GenBank/DDBJ databases">
        <title>Sorghum-associated microbial communities from plants grown in Nebraska, USA.</title>
        <authorList>
            <person name="Schachtman D."/>
        </authorList>
    </citation>
    <scope>NUCLEOTIDE SEQUENCE [LARGE SCALE GENOMIC DNA]</scope>
    <source>
        <strain evidence="1 2">BE314</strain>
    </source>
</reference>
<gene>
    <name evidence="1" type="ORF">J2X20_003886</name>
</gene>
<name>A0ABU1YQT0_ROSSA</name>
<keyword evidence="2" id="KW-1185">Reference proteome</keyword>
<dbReference type="EMBL" id="JAVDXU010000003">
    <property type="protein sequence ID" value="MDR7271218.1"/>
    <property type="molecule type" value="Genomic_DNA"/>
</dbReference>
<evidence type="ECO:0000313" key="2">
    <source>
        <dbReference type="Proteomes" id="UP001180453"/>
    </source>
</evidence>
<dbReference type="RefSeq" id="WP_310268059.1">
    <property type="nucleotide sequence ID" value="NZ_JAVDXU010000003.1"/>
</dbReference>